<gene>
    <name evidence="1" type="ORF">B4088_4000</name>
</gene>
<dbReference type="Pfam" id="PF18801">
    <property type="entry name" value="RapH_N"/>
    <property type="match status" value="1"/>
</dbReference>
<accession>A0A164MR19</accession>
<dbReference type="AlphaFoldDB" id="A0A164MR19"/>
<reference evidence="1 2" key="1">
    <citation type="submission" date="2015-09" db="EMBL/GenBank/DDBJ databases">
        <title>Bacillus cereus food isolates.</title>
        <authorList>
            <person name="Boekhorst J."/>
        </authorList>
    </citation>
    <scope>NUCLEOTIDE SEQUENCE [LARGE SCALE GENOMIC DNA]</scope>
    <source>
        <strain evidence="1 2">B4088</strain>
    </source>
</reference>
<organism evidence="1 2">
    <name type="scientific">Bacillus cereus</name>
    <dbReference type="NCBI Taxonomy" id="1396"/>
    <lineage>
        <taxon>Bacteria</taxon>
        <taxon>Bacillati</taxon>
        <taxon>Bacillota</taxon>
        <taxon>Bacilli</taxon>
        <taxon>Bacillales</taxon>
        <taxon>Bacillaceae</taxon>
        <taxon>Bacillus</taxon>
        <taxon>Bacillus cereus group</taxon>
    </lineage>
</organism>
<dbReference type="Gene3D" id="1.25.40.10">
    <property type="entry name" value="Tetratricopeptide repeat domain"/>
    <property type="match status" value="1"/>
</dbReference>
<dbReference type="Proteomes" id="UP000076482">
    <property type="component" value="Unassembled WGS sequence"/>
</dbReference>
<protein>
    <submittedName>
        <fullName evidence="1">Response regulator aspartate phosphatase</fullName>
    </submittedName>
</protein>
<dbReference type="PATRIC" id="fig|1396.535.peg.3588"/>
<evidence type="ECO:0000313" key="1">
    <source>
        <dbReference type="EMBL" id="KZD61214.1"/>
    </source>
</evidence>
<dbReference type="EMBL" id="LJKE01000067">
    <property type="protein sequence ID" value="KZD61214.1"/>
    <property type="molecule type" value="Genomic_DNA"/>
</dbReference>
<sequence length="364" mass="43078">MGADVETREQMKHSLDDWYRVMLQQDFKQSKFLKEEIESKINDFKEEKNISFFYALLEFRYQVLVDSLSVTNSSFDRSDSLYIVDDNVLTYYYHFFKAIKETLVTNYKAASEEFEKAELLLGNITNPVERAEFYYRLGYYYYQSYQPILGIDNVNKAREEFERHSGHELSVALCKNIYGLCSVDLKQFSLAEESFDSALNIFQHQQVERYILMVKSNLGWLYGSQNLSELSIRHISEVVEKSPKHYKGVFTLAEENYKLNRVELANEFIELGLKVCNELKNQEFQYRFMILNELNKKSNTAELERVVLEGISYFEKESLWDCVEEYTEKLAIRFYEESNDSKASEYFYMSNKASKKYLEKGALK</sequence>
<evidence type="ECO:0000313" key="2">
    <source>
        <dbReference type="Proteomes" id="UP000076482"/>
    </source>
</evidence>
<dbReference type="InterPro" id="IPR011990">
    <property type="entry name" value="TPR-like_helical_dom_sf"/>
</dbReference>
<proteinExistence type="predicted"/>
<dbReference type="SUPFAM" id="SSF48452">
    <property type="entry name" value="TPR-like"/>
    <property type="match status" value="1"/>
</dbReference>
<dbReference type="RefSeq" id="WP_063262044.1">
    <property type="nucleotide sequence ID" value="NZ_LJKE01000067.1"/>
</dbReference>
<name>A0A164MR19_BACCE</name>
<comment type="caution">
    <text evidence="1">The sequence shown here is derived from an EMBL/GenBank/DDBJ whole genome shotgun (WGS) entry which is preliminary data.</text>
</comment>